<evidence type="ECO:0000256" key="1">
    <source>
        <dbReference type="ARBA" id="ARBA00017399"/>
    </source>
</evidence>
<organism evidence="3 4">
    <name type="scientific">Thermococcus radiotolerans</name>
    <dbReference type="NCBI Taxonomy" id="187880"/>
    <lineage>
        <taxon>Archaea</taxon>
        <taxon>Methanobacteriati</taxon>
        <taxon>Methanobacteriota</taxon>
        <taxon>Thermococci</taxon>
        <taxon>Thermococcales</taxon>
        <taxon>Thermococcaceae</taxon>
        <taxon>Thermococcus</taxon>
    </lineage>
</organism>
<gene>
    <name evidence="3" type="ORF">A3L10_01565</name>
</gene>
<keyword evidence="3" id="KW-0808">Transferase</keyword>
<dbReference type="Pfam" id="PF13393">
    <property type="entry name" value="tRNA-synt_His"/>
    <property type="match status" value="2"/>
</dbReference>
<dbReference type="GeneID" id="33327495"/>
<dbReference type="InterPro" id="IPR041715">
    <property type="entry name" value="HisRS-like_core"/>
</dbReference>
<dbReference type="PANTHER" id="PTHR43707:SF1">
    <property type="entry name" value="HISTIDINE--TRNA LIGASE, MITOCHONDRIAL-RELATED"/>
    <property type="match status" value="1"/>
</dbReference>
<dbReference type="OrthoDB" id="98602at2157"/>
<evidence type="ECO:0000259" key="2">
    <source>
        <dbReference type="Pfam" id="PF13393"/>
    </source>
</evidence>
<dbReference type="GO" id="GO:0004821">
    <property type="term" value="F:histidine-tRNA ligase activity"/>
    <property type="evidence" value="ECO:0007669"/>
    <property type="project" value="TreeGrafter"/>
</dbReference>
<evidence type="ECO:0000313" key="3">
    <source>
        <dbReference type="EMBL" id="ASJ13883.1"/>
    </source>
</evidence>
<dbReference type="GO" id="GO:0006427">
    <property type="term" value="P:histidyl-tRNA aminoacylation"/>
    <property type="evidence" value="ECO:0007669"/>
    <property type="project" value="TreeGrafter"/>
</dbReference>
<dbReference type="InterPro" id="IPR045864">
    <property type="entry name" value="aa-tRNA-synth_II/BPL/LPL"/>
</dbReference>
<keyword evidence="3" id="KW-0328">Glycosyltransferase</keyword>
<evidence type="ECO:0000313" key="4">
    <source>
        <dbReference type="Proteomes" id="UP000250085"/>
    </source>
</evidence>
<dbReference type="RefSeq" id="WP_088866090.1">
    <property type="nucleotide sequence ID" value="NZ_CP015106.1"/>
</dbReference>
<dbReference type="SUPFAM" id="SSF55681">
    <property type="entry name" value="Class II aaRS and biotin synthetases"/>
    <property type="match status" value="1"/>
</dbReference>
<dbReference type="GO" id="GO:0016757">
    <property type="term" value="F:glycosyltransferase activity"/>
    <property type="evidence" value="ECO:0007669"/>
    <property type="project" value="UniProtKB-KW"/>
</dbReference>
<dbReference type="Proteomes" id="UP000250085">
    <property type="component" value="Chromosome"/>
</dbReference>
<sequence>MRKGLLVESENLSEVGRYLRRTFELWGYREIFLPAIEEYSENLRKGTRFAYNNGFYVIKPDITSQILENIKEPPERLKLYYISEVLDGGVRGQWQAGVEYIGGDVTKMAAEVILTAVTALEALGIEEFYVDVGSLRVWEEATEEIAEFRGEVYRALVRRNFEIIERLPISGEKKEELWELFNFWGKESGYRKLDRIVEAVNDERLFIDFGTVRPLPYYRDVLFEVYSPELGKPLGGGGEYTFKGKPAFGFAFDMGALSKLFKKKGDRNRKKLSGKPGEVFAEAKRLVRMGIPVEVE</sequence>
<dbReference type="EMBL" id="CP015106">
    <property type="protein sequence ID" value="ASJ13883.1"/>
    <property type="molecule type" value="Genomic_DNA"/>
</dbReference>
<dbReference type="AlphaFoldDB" id="A0A2Z2MZY7"/>
<feature type="domain" description="Class II Histidinyl-tRNA synthetase (HisRS)-like catalytic core" evidence="2">
    <location>
        <begin position="192"/>
        <end position="257"/>
    </location>
</feature>
<dbReference type="GO" id="GO:0005737">
    <property type="term" value="C:cytoplasm"/>
    <property type="evidence" value="ECO:0007669"/>
    <property type="project" value="InterPro"/>
</dbReference>
<dbReference type="PANTHER" id="PTHR43707">
    <property type="entry name" value="HISTIDYL-TRNA SYNTHETASE"/>
    <property type="match status" value="1"/>
</dbReference>
<proteinExistence type="predicted"/>
<protein>
    <recommendedName>
        <fullName evidence="1">Histidine--tRNA ligase</fullName>
    </recommendedName>
</protein>
<name>A0A2Z2MZY7_9EURY</name>
<dbReference type="KEGG" id="trl:A3L10_01565"/>
<reference evidence="3 4" key="1">
    <citation type="submission" date="2016-04" db="EMBL/GenBank/DDBJ databases">
        <title>Complete genome sequence of Thermococcus radiotolerans type strain EJ2.</title>
        <authorList>
            <person name="Oger P.M."/>
        </authorList>
    </citation>
    <scope>NUCLEOTIDE SEQUENCE [LARGE SCALE GENOMIC DNA]</scope>
    <source>
        <strain evidence="3 4">EJ2</strain>
    </source>
</reference>
<accession>A0A2Z2MZY7</accession>
<feature type="domain" description="Class II Histidinyl-tRNA synthetase (HisRS)-like catalytic core" evidence="2">
    <location>
        <begin position="6"/>
        <end position="177"/>
    </location>
</feature>
<dbReference type="Gene3D" id="3.30.930.10">
    <property type="entry name" value="Bira Bifunctional Protein, Domain 2"/>
    <property type="match status" value="1"/>
</dbReference>
<keyword evidence="4" id="KW-1185">Reference proteome</keyword>
<dbReference type="InterPro" id="IPR004516">
    <property type="entry name" value="HisRS/HisZ"/>
</dbReference>